<keyword evidence="2" id="KW-1185">Reference proteome</keyword>
<dbReference type="AlphaFoldDB" id="A0A2A8D586"/>
<dbReference type="Proteomes" id="UP000219947">
    <property type="component" value="Unassembled WGS sequence"/>
</dbReference>
<evidence type="ECO:0000313" key="2">
    <source>
        <dbReference type="Proteomes" id="UP000219947"/>
    </source>
</evidence>
<comment type="caution">
    <text evidence="1">The sequence shown here is derived from an EMBL/GenBank/DDBJ whole genome shotgun (WGS) entry which is preliminary data.</text>
</comment>
<sequence length="59" mass="7425">MFRFLKLSINTFLEKYHVNFYGYPQEYLGKHFKISDVKLQIKVNQYFYIYFLYTYEISM</sequence>
<gene>
    <name evidence="1" type="ORF">CRM92_05380</name>
</gene>
<name>A0A2A8D586_9MICC</name>
<dbReference type="EMBL" id="PDEV01000002">
    <property type="protein sequence ID" value="PEN16132.1"/>
    <property type="molecule type" value="Genomic_DNA"/>
</dbReference>
<accession>A0A2A8D586</accession>
<organism evidence="1 2">
    <name type="scientific">Rothia dentocariosa</name>
    <dbReference type="NCBI Taxonomy" id="2047"/>
    <lineage>
        <taxon>Bacteria</taxon>
        <taxon>Bacillati</taxon>
        <taxon>Actinomycetota</taxon>
        <taxon>Actinomycetes</taxon>
        <taxon>Micrococcales</taxon>
        <taxon>Micrococcaceae</taxon>
        <taxon>Rothia</taxon>
    </lineage>
</organism>
<evidence type="ECO:0000313" key="1">
    <source>
        <dbReference type="EMBL" id="PEN16132.1"/>
    </source>
</evidence>
<reference evidence="1" key="1">
    <citation type="submission" date="2017-10" db="EMBL/GenBank/DDBJ databases">
        <title>Kefir isolates.</title>
        <authorList>
            <person name="Kim Y."/>
            <person name="Blasche S."/>
        </authorList>
    </citation>
    <scope>NUCLEOTIDE SEQUENCE [LARGE SCALE GENOMIC DNA]</scope>
    <source>
        <strain evidence="1">OG2-2</strain>
    </source>
</reference>
<protein>
    <submittedName>
        <fullName evidence="1">Uncharacterized protein</fullName>
    </submittedName>
</protein>
<proteinExistence type="predicted"/>